<evidence type="ECO:0000259" key="5">
    <source>
        <dbReference type="PROSITE" id="PS50190"/>
    </source>
</evidence>
<feature type="region of interest" description="Disordered" evidence="4">
    <location>
        <begin position="133"/>
        <end position="170"/>
    </location>
</feature>
<dbReference type="PANTHER" id="PTHR24126">
    <property type="entry name" value="ANKYRIN REPEAT, PH AND SEC7 DOMAIN CONTAINING PROTEIN SECG-RELATED"/>
    <property type="match status" value="1"/>
</dbReference>
<dbReference type="PROSITE" id="PS50190">
    <property type="entry name" value="SEC7"/>
    <property type="match status" value="1"/>
</dbReference>
<feature type="domain" description="SEC7" evidence="5">
    <location>
        <begin position="303"/>
        <end position="568"/>
    </location>
</feature>
<dbReference type="PROSITE" id="PS50088">
    <property type="entry name" value="ANK_REPEAT"/>
    <property type="match status" value="1"/>
</dbReference>
<dbReference type="SUPFAM" id="SSF48425">
    <property type="entry name" value="Sec7 domain"/>
    <property type="match status" value="1"/>
</dbReference>
<dbReference type="InterPro" id="IPR023394">
    <property type="entry name" value="Sec7_C_sf"/>
</dbReference>
<dbReference type="InterPro" id="IPR035999">
    <property type="entry name" value="Sec7_dom_sf"/>
</dbReference>
<dbReference type="InterPro" id="IPR000904">
    <property type="entry name" value="Sec7_dom"/>
</dbReference>
<accession>A0A812TH71</accession>
<feature type="compositionally biased region" description="Basic and acidic residues" evidence="4">
    <location>
        <begin position="148"/>
        <end position="158"/>
    </location>
</feature>
<organism evidence="6 7">
    <name type="scientific">Symbiodinium necroappetens</name>
    <dbReference type="NCBI Taxonomy" id="1628268"/>
    <lineage>
        <taxon>Eukaryota</taxon>
        <taxon>Sar</taxon>
        <taxon>Alveolata</taxon>
        <taxon>Dinophyceae</taxon>
        <taxon>Suessiales</taxon>
        <taxon>Symbiodiniaceae</taxon>
        <taxon>Symbiodinium</taxon>
    </lineage>
</organism>
<keyword evidence="1" id="KW-0677">Repeat</keyword>
<dbReference type="GO" id="GO:0005085">
    <property type="term" value="F:guanyl-nucleotide exchange factor activity"/>
    <property type="evidence" value="ECO:0007669"/>
    <property type="project" value="InterPro"/>
</dbReference>
<dbReference type="Gene3D" id="1.25.40.20">
    <property type="entry name" value="Ankyrin repeat-containing domain"/>
    <property type="match status" value="1"/>
</dbReference>
<evidence type="ECO:0000256" key="3">
    <source>
        <dbReference type="PROSITE-ProRule" id="PRU00023"/>
    </source>
</evidence>
<evidence type="ECO:0000313" key="7">
    <source>
        <dbReference type="Proteomes" id="UP000601435"/>
    </source>
</evidence>
<proteinExistence type="predicted"/>
<evidence type="ECO:0000256" key="2">
    <source>
        <dbReference type="ARBA" id="ARBA00023043"/>
    </source>
</evidence>
<dbReference type="GO" id="GO:0061629">
    <property type="term" value="F:RNA polymerase II-specific DNA-binding transcription factor binding"/>
    <property type="evidence" value="ECO:0007669"/>
    <property type="project" value="TreeGrafter"/>
</dbReference>
<dbReference type="EMBL" id="CAJNJA010024460">
    <property type="protein sequence ID" value="CAE7526700.1"/>
    <property type="molecule type" value="Genomic_DNA"/>
</dbReference>
<dbReference type="Proteomes" id="UP000601435">
    <property type="component" value="Unassembled WGS sequence"/>
</dbReference>
<keyword evidence="7" id="KW-1185">Reference proteome</keyword>
<dbReference type="PANTHER" id="PTHR24126:SF14">
    <property type="entry name" value="ANK_REP_REGION DOMAIN-CONTAINING PROTEIN"/>
    <property type="match status" value="1"/>
</dbReference>
<dbReference type="AlphaFoldDB" id="A0A812TH71"/>
<gene>
    <name evidence="6" type="primary">secG</name>
    <name evidence="6" type="ORF">SNEC2469_LOCUS15098</name>
</gene>
<dbReference type="GO" id="GO:0005634">
    <property type="term" value="C:nucleus"/>
    <property type="evidence" value="ECO:0007669"/>
    <property type="project" value="TreeGrafter"/>
</dbReference>
<evidence type="ECO:0000256" key="4">
    <source>
        <dbReference type="SAM" id="MobiDB-lite"/>
    </source>
</evidence>
<evidence type="ECO:0000313" key="6">
    <source>
        <dbReference type="EMBL" id="CAE7526700.1"/>
    </source>
</evidence>
<dbReference type="Pfam" id="PF12796">
    <property type="entry name" value="Ank_2"/>
    <property type="match status" value="1"/>
</dbReference>
<protein>
    <submittedName>
        <fullName evidence="6">SecG protein</fullName>
    </submittedName>
</protein>
<dbReference type="Gene3D" id="1.10.1000.11">
    <property type="entry name" value="Arf Nucleotide-binding Site Opener,domain 2"/>
    <property type="match status" value="1"/>
</dbReference>
<sequence>MGSAQALCGTELSSTVTFSGRAAVQWPSGERSKCGGQCSQLTISQSLESIIEEPEPSGAVFPDTLEGLNVIDRNLLQFCASSNLAGVRWLLVLGANRRVTDQKGTTCLHAACRSGSCSIVEVLVLLDEEPGAGPIRMASENGGQPETDEAKHGEEEKATATGKGGLQSTDEAGWTPLHVAAFMGRQDVVRVLLRNGANTLARSNKGQFAVDLCSDVSTRRLLQKEMRATSDVAMGLDFLDDRAFSQAQEPTLQSLQVEGTVLSRSVASPSREIRFEPFFVPRAPLFVEEDIELELAELCAYLGCQIFESSPGRGLAFLVVTGSVRDYPIDLVGFMRTTNLSHLQIGTFLGEDFSLSKILRMEFLNSVCLTSTGVVSALRTGLTGLKVPPDLQKMNRLLGSLSEVWWRQQLRAAKLSKNKDKPDKAKSPSKSQDDLIEESIDMAMDVVADELRGTNLKAMLPSINSLHQLFFSTVMLHWNLHAPLPPSQKLDFDAWVALNRFLPDLACYTCAHHVQLVAMYFATVFRKWHEGVLGHCHSYVGRRCMSDTVQEDIPDWVLEPIYRAVSRAPLEELSLDLDSETKLLSREHAWLLATYRMQVHSILRCTTNCQLQASHKRWCNFNLCELAIASATGWVQVFADGLPALPGVPRFRAVSFVECMQIAGMTCESTASARMQSSLDQSTGGSPVAKAQGILDAHSEAVWLSLCGPMLFFEMEAGPGLNPFAFLHTKHAKLAAVDPPRLTFTLCEHGADSETASASPKSGLGGLQLVVLLRDGRFQAFHVKKLVLRVSDASALKAWVEAIASANDPCGEIGDDVPV</sequence>
<reference evidence="6" key="1">
    <citation type="submission" date="2021-02" db="EMBL/GenBank/DDBJ databases">
        <authorList>
            <person name="Dougan E. K."/>
            <person name="Rhodes N."/>
            <person name="Thang M."/>
            <person name="Chan C."/>
        </authorList>
    </citation>
    <scope>NUCLEOTIDE SEQUENCE</scope>
</reference>
<dbReference type="Pfam" id="PF01369">
    <property type="entry name" value="Sec7"/>
    <property type="match status" value="1"/>
</dbReference>
<keyword evidence="2 3" id="KW-0040">ANK repeat</keyword>
<dbReference type="GO" id="GO:0032012">
    <property type="term" value="P:regulation of ARF protein signal transduction"/>
    <property type="evidence" value="ECO:0007669"/>
    <property type="project" value="InterPro"/>
</dbReference>
<comment type="caution">
    <text evidence="6">The sequence shown here is derived from an EMBL/GenBank/DDBJ whole genome shotgun (WGS) entry which is preliminary data.</text>
</comment>
<dbReference type="PROSITE" id="PS50297">
    <property type="entry name" value="ANK_REP_REGION"/>
    <property type="match status" value="1"/>
</dbReference>
<dbReference type="InterPro" id="IPR002110">
    <property type="entry name" value="Ankyrin_rpt"/>
</dbReference>
<feature type="repeat" description="ANK" evidence="3">
    <location>
        <begin position="172"/>
        <end position="204"/>
    </location>
</feature>
<dbReference type="SMART" id="SM00248">
    <property type="entry name" value="ANK"/>
    <property type="match status" value="2"/>
</dbReference>
<dbReference type="GO" id="GO:0006357">
    <property type="term" value="P:regulation of transcription by RNA polymerase II"/>
    <property type="evidence" value="ECO:0007669"/>
    <property type="project" value="TreeGrafter"/>
</dbReference>
<dbReference type="InterPro" id="IPR036770">
    <property type="entry name" value="Ankyrin_rpt-contain_sf"/>
</dbReference>
<name>A0A812TH71_9DINO</name>
<evidence type="ECO:0000256" key="1">
    <source>
        <dbReference type="ARBA" id="ARBA00022737"/>
    </source>
</evidence>
<dbReference type="OrthoDB" id="539213at2759"/>
<dbReference type="SUPFAM" id="SSF48403">
    <property type="entry name" value="Ankyrin repeat"/>
    <property type="match status" value="1"/>
</dbReference>